<dbReference type="SUPFAM" id="SSF81383">
    <property type="entry name" value="F-box domain"/>
    <property type="match status" value="1"/>
</dbReference>
<dbReference type="CDD" id="cd22157">
    <property type="entry name" value="F-box_AtFBW1-like"/>
    <property type="match status" value="1"/>
</dbReference>
<reference evidence="2" key="1">
    <citation type="submission" date="2015-04" db="UniProtKB">
        <authorList>
            <consortium name="EnsemblPlants"/>
        </authorList>
    </citation>
    <scope>IDENTIFICATION</scope>
</reference>
<dbReference type="Gramene" id="OMERI01G04150.1">
    <property type="protein sequence ID" value="OMERI01G04150.1"/>
    <property type="gene ID" value="OMERI01G04150"/>
</dbReference>
<reference evidence="2" key="2">
    <citation type="submission" date="2018-05" db="EMBL/GenBank/DDBJ databases">
        <title>OmerRS3 (Oryza meridionalis Reference Sequence Version 3).</title>
        <authorList>
            <person name="Zhang J."/>
            <person name="Kudrna D."/>
            <person name="Lee S."/>
            <person name="Talag J."/>
            <person name="Welchert J."/>
            <person name="Wing R.A."/>
        </authorList>
    </citation>
    <scope>NUCLEOTIDE SEQUENCE [LARGE SCALE GENOMIC DNA]</scope>
    <source>
        <strain evidence="2">cv. OR44</strain>
    </source>
</reference>
<evidence type="ECO:0000313" key="2">
    <source>
        <dbReference type="EnsemblPlants" id="OMERI01G04150.1"/>
    </source>
</evidence>
<dbReference type="EnsemblPlants" id="OMERI01G04150.1">
    <property type="protein sequence ID" value="OMERI01G04150.1"/>
    <property type="gene ID" value="OMERI01G04150"/>
</dbReference>
<dbReference type="eggNOG" id="ENOG502R3BF">
    <property type="taxonomic scope" value="Eukaryota"/>
</dbReference>
<dbReference type="SMART" id="SM00256">
    <property type="entry name" value="FBOX"/>
    <property type="match status" value="1"/>
</dbReference>
<dbReference type="Gene3D" id="1.20.1280.50">
    <property type="match status" value="1"/>
</dbReference>
<dbReference type="InterPro" id="IPR001810">
    <property type="entry name" value="F-box_dom"/>
</dbReference>
<sequence length="444" mass="49331">MARPRTSKKRKTGDERSAACGVTVTLPDHVVTEVLVRLPARSLARLRCTCRSWNAEVSLPGFQDRHHALAAAKLTFLEPAPTHMGSYRIRRGLSRRTLPWLSNCFDCPRVIGSKPCWGLVLIARPCEGYSVCNPTTGEILHLPRLHRPHCATVMGFHAPAREFKVVQLGIDEEVVGKLHAIVLTVGDARGWRAISSFQLGLGFTDDAASIDRDVQPVFADGCLHWSFRTNYLDKPHGVLSFSLADESFRRVPQPPFSMVDLVPVHLNGVRNYRLLRAKGIRSGSGEEVAMPVGKTLAELDGRLCMVRDVRHRSDHDVLLEIWKLQDYDTGSWSLDYRVDLPAPGQRQRQLLTAPWLVVPLTYLGGSPPGDKKRKLLVATTAHEAHVYDPDSGTLRTVASIDSSGDGDDDSIRLLLYQESLVRLPGMQHGLGNIKFVQLSNSEHM</sequence>
<dbReference type="InterPro" id="IPR036047">
    <property type="entry name" value="F-box-like_dom_sf"/>
</dbReference>
<dbReference type="Pfam" id="PF00646">
    <property type="entry name" value="F-box"/>
    <property type="match status" value="1"/>
</dbReference>
<feature type="domain" description="F-box" evidence="1">
    <location>
        <begin position="26"/>
        <end position="66"/>
    </location>
</feature>
<proteinExistence type="predicted"/>
<name>A0A0E0BXK8_9ORYZ</name>
<dbReference type="PANTHER" id="PTHR31672:SF2">
    <property type="entry name" value="F-BOX DOMAIN-CONTAINING PROTEIN"/>
    <property type="match status" value="1"/>
</dbReference>
<organism evidence="2">
    <name type="scientific">Oryza meridionalis</name>
    <dbReference type="NCBI Taxonomy" id="40149"/>
    <lineage>
        <taxon>Eukaryota</taxon>
        <taxon>Viridiplantae</taxon>
        <taxon>Streptophyta</taxon>
        <taxon>Embryophyta</taxon>
        <taxon>Tracheophyta</taxon>
        <taxon>Spermatophyta</taxon>
        <taxon>Magnoliopsida</taxon>
        <taxon>Liliopsida</taxon>
        <taxon>Poales</taxon>
        <taxon>Poaceae</taxon>
        <taxon>BOP clade</taxon>
        <taxon>Oryzoideae</taxon>
        <taxon>Oryzeae</taxon>
        <taxon>Oryzinae</taxon>
        <taxon>Oryza</taxon>
    </lineage>
</organism>
<keyword evidence="3" id="KW-1185">Reference proteome</keyword>
<evidence type="ECO:0000313" key="3">
    <source>
        <dbReference type="Proteomes" id="UP000008021"/>
    </source>
</evidence>
<dbReference type="STRING" id="40149.A0A0E0BXK8"/>
<evidence type="ECO:0000259" key="1">
    <source>
        <dbReference type="SMART" id="SM00256"/>
    </source>
</evidence>
<dbReference type="Pfam" id="PF08268">
    <property type="entry name" value="FBA_3"/>
    <property type="match status" value="1"/>
</dbReference>
<dbReference type="AlphaFoldDB" id="A0A0E0BXK8"/>
<protein>
    <recommendedName>
        <fullName evidence="1">F-box domain-containing protein</fullName>
    </recommendedName>
</protein>
<accession>A0A0E0BXK8</accession>
<dbReference type="HOGENOM" id="CLU_011979_0_0_1"/>
<dbReference type="Proteomes" id="UP000008021">
    <property type="component" value="Chromosome 1"/>
</dbReference>
<dbReference type="InterPro" id="IPR013187">
    <property type="entry name" value="F-box-assoc_dom_typ3"/>
</dbReference>
<dbReference type="InterPro" id="IPR050796">
    <property type="entry name" value="SCF_F-box_component"/>
</dbReference>
<dbReference type="PANTHER" id="PTHR31672">
    <property type="entry name" value="BNACNNG10540D PROTEIN"/>
    <property type="match status" value="1"/>
</dbReference>